<keyword evidence="2" id="KW-1133">Transmembrane helix</keyword>
<protein>
    <submittedName>
        <fullName evidence="3">Uncharacterized protein</fullName>
    </submittedName>
</protein>
<keyword evidence="4" id="KW-1185">Reference proteome</keyword>
<accession>A0A6A5UG66</accession>
<feature type="transmembrane region" description="Helical" evidence="2">
    <location>
        <begin position="20"/>
        <end position="40"/>
    </location>
</feature>
<name>A0A6A5UG66_9PLEO</name>
<feature type="transmembrane region" description="Helical" evidence="2">
    <location>
        <begin position="60"/>
        <end position="77"/>
    </location>
</feature>
<dbReference type="Proteomes" id="UP000800035">
    <property type="component" value="Unassembled WGS sequence"/>
</dbReference>
<dbReference type="AlphaFoldDB" id="A0A6A5UG66"/>
<gene>
    <name evidence="3" type="ORF">CC80DRAFT_199876</name>
</gene>
<evidence type="ECO:0000313" key="3">
    <source>
        <dbReference type="EMBL" id="KAF1961916.1"/>
    </source>
</evidence>
<reference evidence="3" key="1">
    <citation type="journal article" date="2020" name="Stud. Mycol.">
        <title>101 Dothideomycetes genomes: a test case for predicting lifestyles and emergence of pathogens.</title>
        <authorList>
            <person name="Haridas S."/>
            <person name="Albert R."/>
            <person name="Binder M."/>
            <person name="Bloem J."/>
            <person name="Labutti K."/>
            <person name="Salamov A."/>
            <person name="Andreopoulos B."/>
            <person name="Baker S."/>
            <person name="Barry K."/>
            <person name="Bills G."/>
            <person name="Bluhm B."/>
            <person name="Cannon C."/>
            <person name="Castanera R."/>
            <person name="Culley D."/>
            <person name="Daum C."/>
            <person name="Ezra D."/>
            <person name="Gonzalez J."/>
            <person name="Henrissat B."/>
            <person name="Kuo A."/>
            <person name="Liang C."/>
            <person name="Lipzen A."/>
            <person name="Lutzoni F."/>
            <person name="Magnuson J."/>
            <person name="Mondo S."/>
            <person name="Nolan M."/>
            <person name="Ohm R."/>
            <person name="Pangilinan J."/>
            <person name="Park H.-J."/>
            <person name="Ramirez L."/>
            <person name="Alfaro M."/>
            <person name="Sun H."/>
            <person name="Tritt A."/>
            <person name="Yoshinaga Y."/>
            <person name="Zwiers L.-H."/>
            <person name="Turgeon B."/>
            <person name="Goodwin S."/>
            <person name="Spatafora J."/>
            <person name="Crous P."/>
            <person name="Grigoriev I."/>
        </authorList>
    </citation>
    <scope>NUCLEOTIDE SEQUENCE</scope>
    <source>
        <strain evidence="3">CBS 675.92</strain>
    </source>
</reference>
<feature type="region of interest" description="Disordered" evidence="1">
    <location>
        <begin position="176"/>
        <end position="200"/>
    </location>
</feature>
<evidence type="ECO:0000256" key="1">
    <source>
        <dbReference type="SAM" id="MobiDB-lite"/>
    </source>
</evidence>
<keyword evidence="2" id="KW-0812">Transmembrane</keyword>
<dbReference type="EMBL" id="ML976980">
    <property type="protein sequence ID" value="KAF1961916.1"/>
    <property type="molecule type" value="Genomic_DNA"/>
</dbReference>
<sequence>MGSGSVNWITSDDEMKMVEVISLTVLVVVSWLVFGSSIAFYSSAASHDPSTDLPAVRFSHALYCFSSFALAFFIPLLRRASWDERAKYRYYTKYGGPSPSRFPFPQPQEGNPPDLHLHLLTSLHIQVYILLCITGKRSHAHSIPRFVPQVKRLAKMQMPNFPPYLTSAPLTLHTSAPQASTAPLRTRARSIPNTLSTPSN</sequence>
<evidence type="ECO:0000256" key="2">
    <source>
        <dbReference type="SAM" id="Phobius"/>
    </source>
</evidence>
<evidence type="ECO:0000313" key="4">
    <source>
        <dbReference type="Proteomes" id="UP000800035"/>
    </source>
</evidence>
<proteinExistence type="predicted"/>
<organism evidence="3 4">
    <name type="scientific">Byssothecium circinans</name>
    <dbReference type="NCBI Taxonomy" id="147558"/>
    <lineage>
        <taxon>Eukaryota</taxon>
        <taxon>Fungi</taxon>
        <taxon>Dikarya</taxon>
        <taxon>Ascomycota</taxon>
        <taxon>Pezizomycotina</taxon>
        <taxon>Dothideomycetes</taxon>
        <taxon>Pleosporomycetidae</taxon>
        <taxon>Pleosporales</taxon>
        <taxon>Massarineae</taxon>
        <taxon>Massarinaceae</taxon>
        <taxon>Byssothecium</taxon>
    </lineage>
</organism>
<keyword evidence="2" id="KW-0472">Membrane</keyword>
<feature type="compositionally biased region" description="Polar residues" evidence="1">
    <location>
        <begin position="191"/>
        <end position="200"/>
    </location>
</feature>